<dbReference type="EMBL" id="LYOZ01000003">
    <property type="protein sequence ID" value="OCH98969.1"/>
    <property type="molecule type" value="Genomic_DNA"/>
</dbReference>
<protein>
    <submittedName>
        <fullName evidence="1">Uncharacterized protein</fullName>
    </submittedName>
</protein>
<reference evidence="1 2" key="1">
    <citation type="submission" date="2016-05" db="EMBL/GenBank/DDBJ databases">
        <authorList>
            <person name="Prochazka B."/>
            <person name="Indra A."/>
            <person name="Hasenberger P."/>
            <person name="Blaschitz M."/>
            <person name="Wagner L."/>
            <person name="Wewalka G."/>
            <person name="Sorschag S."/>
            <person name="Schmid D."/>
            <person name="Ruppitsch W."/>
        </authorList>
    </citation>
    <scope>NUCLEOTIDE SEQUENCE [LARGE SCALE GENOMIC DNA]</scope>
    <source>
        <strain evidence="1 2">974010_12</strain>
    </source>
</reference>
<comment type="caution">
    <text evidence="1">The sequence shown here is derived from an EMBL/GenBank/DDBJ whole genome shotgun (WGS) entry which is preliminary data.</text>
</comment>
<dbReference type="RefSeq" id="WP_065620414.1">
    <property type="nucleotide sequence ID" value="NZ_LYOZ01000003.1"/>
</dbReference>
<name>A0ABX2XYQ0_9GAMM</name>
<organism evidence="1 2">
    <name type="scientific">Legionella jamestowniensis</name>
    <dbReference type="NCBI Taxonomy" id="455"/>
    <lineage>
        <taxon>Bacteria</taxon>
        <taxon>Pseudomonadati</taxon>
        <taxon>Pseudomonadota</taxon>
        <taxon>Gammaproteobacteria</taxon>
        <taxon>Legionellales</taxon>
        <taxon>Legionellaceae</taxon>
        <taxon>Legionella</taxon>
    </lineage>
</organism>
<gene>
    <name evidence="1" type="ORF">A8135_09440</name>
</gene>
<keyword evidence="2" id="KW-1185">Reference proteome</keyword>
<sequence length="83" mass="9558">MEQFKDVKTGKVCNIPVRLDGELFDLKTLENLTPNREGYRINPLTNEQFLLSDLQPAKDIQRNIEKLIQSAPTVEEFKKLGLN</sequence>
<proteinExistence type="predicted"/>
<accession>A0ABX2XYQ0</accession>
<evidence type="ECO:0000313" key="2">
    <source>
        <dbReference type="Proteomes" id="UP000093336"/>
    </source>
</evidence>
<evidence type="ECO:0000313" key="1">
    <source>
        <dbReference type="EMBL" id="OCH98969.1"/>
    </source>
</evidence>
<dbReference type="Proteomes" id="UP000093336">
    <property type="component" value="Unassembled WGS sequence"/>
</dbReference>